<evidence type="ECO:0000256" key="7">
    <source>
        <dbReference type="ARBA" id="ARBA00022821"/>
    </source>
</evidence>
<reference evidence="15" key="1">
    <citation type="submission" date="2018-06" db="EMBL/GenBank/DDBJ databases">
        <authorList>
            <person name="Zhirakovskaya E."/>
        </authorList>
    </citation>
    <scope>NUCLEOTIDE SEQUENCE</scope>
</reference>
<keyword evidence="9" id="KW-0223">Dioxygenase</keyword>
<dbReference type="EC" id="1.11.1.8" evidence="15"/>
<dbReference type="EMBL" id="UOFL01000170">
    <property type="protein sequence ID" value="VAW78934.1"/>
    <property type="molecule type" value="Genomic_DNA"/>
</dbReference>
<evidence type="ECO:0000256" key="11">
    <source>
        <dbReference type="ARBA" id="ARBA00023004"/>
    </source>
</evidence>
<dbReference type="GO" id="GO:0004447">
    <property type="term" value="F:iodide peroxidase activity"/>
    <property type="evidence" value="ECO:0007669"/>
    <property type="project" value="UniProtKB-EC"/>
</dbReference>
<keyword evidence="13" id="KW-0275">Fatty acid biosynthesis</keyword>
<dbReference type="CDD" id="cd09818">
    <property type="entry name" value="PIOX_like"/>
    <property type="match status" value="1"/>
</dbReference>
<dbReference type="SUPFAM" id="SSF48113">
    <property type="entry name" value="Heme-dependent peroxidases"/>
    <property type="match status" value="1"/>
</dbReference>
<dbReference type="Pfam" id="PF03098">
    <property type="entry name" value="An_peroxidase"/>
    <property type="match status" value="1"/>
</dbReference>
<evidence type="ECO:0000256" key="1">
    <source>
        <dbReference type="ARBA" id="ARBA00001913"/>
    </source>
</evidence>
<keyword evidence="4" id="KW-0349">Heme</keyword>
<keyword evidence="6" id="KW-0925">Oxylipin biosynthesis</keyword>
<evidence type="ECO:0000256" key="12">
    <source>
        <dbReference type="ARBA" id="ARBA00023098"/>
    </source>
</evidence>
<name>A0A3B0ZC20_9ZZZZ</name>
<keyword evidence="12" id="KW-0443">Lipid metabolism</keyword>
<evidence type="ECO:0000256" key="5">
    <source>
        <dbReference type="ARBA" id="ARBA00022723"/>
    </source>
</evidence>
<dbReference type="PROSITE" id="PS50292">
    <property type="entry name" value="PEROXIDASE_3"/>
    <property type="match status" value="1"/>
</dbReference>
<dbReference type="GO" id="GO:0006952">
    <property type="term" value="P:defense response"/>
    <property type="evidence" value="ECO:0007669"/>
    <property type="project" value="UniProtKB-KW"/>
</dbReference>
<dbReference type="GO" id="GO:0006979">
    <property type="term" value="P:response to oxidative stress"/>
    <property type="evidence" value="ECO:0007669"/>
    <property type="project" value="InterPro"/>
</dbReference>
<dbReference type="GO" id="GO:0016702">
    <property type="term" value="F:oxidoreductase activity, acting on single donors with incorporation of molecular oxygen, incorporation of two atoms of oxygen"/>
    <property type="evidence" value="ECO:0007669"/>
    <property type="project" value="TreeGrafter"/>
</dbReference>
<evidence type="ECO:0000256" key="10">
    <source>
        <dbReference type="ARBA" id="ARBA00023002"/>
    </source>
</evidence>
<dbReference type="PANTHER" id="PTHR11903">
    <property type="entry name" value="PROSTAGLANDIN G/H SYNTHASE"/>
    <property type="match status" value="1"/>
</dbReference>
<keyword evidence="11" id="KW-0408">Iron</keyword>
<comment type="cofactor">
    <cofactor evidence="1">
        <name>Ca(2+)</name>
        <dbReference type="ChEBI" id="CHEBI:29108"/>
    </cofactor>
</comment>
<evidence type="ECO:0000256" key="4">
    <source>
        <dbReference type="ARBA" id="ARBA00022617"/>
    </source>
</evidence>
<dbReference type="GO" id="GO:0046872">
    <property type="term" value="F:metal ion binding"/>
    <property type="evidence" value="ECO:0007669"/>
    <property type="project" value="UniProtKB-KW"/>
</dbReference>
<dbReference type="GO" id="GO:0020037">
    <property type="term" value="F:heme binding"/>
    <property type="evidence" value="ECO:0007669"/>
    <property type="project" value="InterPro"/>
</dbReference>
<dbReference type="InterPro" id="IPR037120">
    <property type="entry name" value="Haem_peroxidase_sf_animal"/>
</dbReference>
<dbReference type="InterPro" id="IPR050783">
    <property type="entry name" value="Oxylipin_biosynth_metab"/>
</dbReference>
<evidence type="ECO:0000256" key="9">
    <source>
        <dbReference type="ARBA" id="ARBA00022964"/>
    </source>
</evidence>
<keyword evidence="14" id="KW-0472">Membrane</keyword>
<keyword evidence="8" id="KW-0276">Fatty acid metabolism</keyword>
<proteinExistence type="predicted"/>
<dbReference type="InterPro" id="IPR010255">
    <property type="entry name" value="Haem_peroxidase_sf"/>
</dbReference>
<dbReference type="AlphaFoldDB" id="A0A3B0ZC20"/>
<dbReference type="InterPro" id="IPR034815">
    <property type="entry name" value="A_dioxygenase"/>
</dbReference>
<dbReference type="InterPro" id="IPR019791">
    <property type="entry name" value="Haem_peroxidase_animal"/>
</dbReference>
<protein>
    <submittedName>
        <fullName evidence="15">Peroxidase</fullName>
        <ecNumber evidence="15">1.11.1.8</ecNumber>
    </submittedName>
</protein>
<dbReference type="GO" id="GO:0006633">
    <property type="term" value="P:fatty acid biosynthetic process"/>
    <property type="evidence" value="ECO:0007669"/>
    <property type="project" value="UniProtKB-KW"/>
</dbReference>
<keyword evidence="5" id="KW-0479">Metal-binding</keyword>
<dbReference type="PANTHER" id="PTHR11903:SF11">
    <property type="entry name" value="ALPHA-DIOXYGENASE 1"/>
    <property type="match status" value="1"/>
</dbReference>
<feature type="transmembrane region" description="Helical" evidence="14">
    <location>
        <begin position="28"/>
        <end position="49"/>
    </location>
</feature>
<organism evidence="15">
    <name type="scientific">hydrothermal vent metagenome</name>
    <dbReference type="NCBI Taxonomy" id="652676"/>
    <lineage>
        <taxon>unclassified sequences</taxon>
        <taxon>metagenomes</taxon>
        <taxon>ecological metagenomes</taxon>
    </lineage>
</organism>
<keyword evidence="7" id="KW-0611">Plant defense</keyword>
<evidence type="ECO:0000256" key="6">
    <source>
        <dbReference type="ARBA" id="ARBA00022767"/>
    </source>
</evidence>
<keyword evidence="14" id="KW-0812">Transmembrane</keyword>
<keyword evidence="2" id="KW-0444">Lipid biosynthesis</keyword>
<evidence type="ECO:0000313" key="15">
    <source>
        <dbReference type="EMBL" id="VAW78934.1"/>
    </source>
</evidence>
<feature type="transmembrane region" description="Helical" evidence="14">
    <location>
        <begin position="5"/>
        <end position="22"/>
    </location>
</feature>
<keyword evidence="3 15" id="KW-0575">Peroxidase</keyword>
<evidence type="ECO:0000256" key="8">
    <source>
        <dbReference type="ARBA" id="ARBA00022832"/>
    </source>
</evidence>
<dbReference type="GO" id="GO:0031408">
    <property type="term" value="P:oxylipin biosynthetic process"/>
    <property type="evidence" value="ECO:0007669"/>
    <property type="project" value="UniProtKB-KW"/>
</dbReference>
<feature type="transmembrane region" description="Helical" evidence="14">
    <location>
        <begin position="61"/>
        <end position="79"/>
    </location>
</feature>
<evidence type="ECO:0000256" key="3">
    <source>
        <dbReference type="ARBA" id="ARBA00022559"/>
    </source>
</evidence>
<dbReference type="Gene3D" id="1.10.640.10">
    <property type="entry name" value="Haem peroxidase domain superfamily, animal type"/>
    <property type="match status" value="1"/>
</dbReference>
<accession>A0A3B0ZC20</accession>
<evidence type="ECO:0000256" key="13">
    <source>
        <dbReference type="ARBA" id="ARBA00023160"/>
    </source>
</evidence>
<keyword evidence="10 15" id="KW-0560">Oxidoreductase</keyword>
<sequence>MIRYVLYAILVLSVWLVFNHWMDWRALLYSIAGVFIAGFIAQRWGYALLVQTYKLINRFIFWAKLPTLLAVLNLDIFRIELRKKNLFDTPKNTKLPPAEWSPEALNSRSADGSFNDLNDPDMGRAGEHFGRNFELKHCYPDPELLMKPNPRDISKKLMVRKEFVPATTLNLLTAAWIQFQVHGWVNHERSANDFHEIPLTEDDDWPQSQRPMRVANTKVGTKASDHFPPAFVNTESHWWDQSQLYGITIDAQLSLRTQQQGKLKIEEHTVDESIDHRLEPNPVPGLENIDHTGFFDNYWSGLSIFHTIFTLEHNAICDRLITEYPHWNDQQLFATARLINCALIAKIHTVDWTPAILGHPALEVSMNANWWGLLGENIRKNQGRVSKSEELSGILGSETEHYTAAYSLTEEFTAVYRLHPLIPDTIATYSCQTGDLLFEKSFTEVQGKFTRPSMENVRIADLFYSFGIVHPGAITLHNYPDTLRNFERINPDIPAIDLAAVDILRDRERGVPRYNQFRKLLHKKPVSKFSEITSNKEWAKQIEELYEGNIDLVDTMVGLLAEDLPKGFGFSDTAFRVFILMASRRLKSDRFFTKDYTAEVYTQLGLNWIDDHNMSSVIIRHYPELTPAIQNISNVFAPWDDINQWQPIPK</sequence>
<dbReference type="PRINTS" id="PR00457">
    <property type="entry name" value="ANPEROXIDASE"/>
</dbReference>
<evidence type="ECO:0000256" key="14">
    <source>
        <dbReference type="SAM" id="Phobius"/>
    </source>
</evidence>
<evidence type="ECO:0000256" key="2">
    <source>
        <dbReference type="ARBA" id="ARBA00022516"/>
    </source>
</evidence>
<gene>
    <name evidence="15" type="ORF">MNBD_GAMMA12-3233</name>
</gene>
<keyword evidence="14" id="KW-1133">Transmembrane helix</keyword>